<dbReference type="PROSITE" id="PS50977">
    <property type="entry name" value="HTH_TETR_2"/>
    <property type="match status" value="1"/>
</dbReference>
<evidence type="ECO:0000313" key="5">
    <source>
        <dbReference type="Proteomes" id="UP000664701"/>
    </source>
</evidence>
<protein>
    <recommendedName>
        <fullName evidence="3">HTH tetR-type domain-containing protein</fullName>
    </recommendedName>
</protein>
<dbReference type="RefSeq" id="WP_243430363.1">
    <property type="nucleotide sequence ID" value="NZ_CP147251.1"/>
</dbReference>
<accession>A0ABZ2SRK5</accession>
<dbReference type="InterPro" id="IPR050624">
    <property type="entry name" value="HTH-type_Tx_Regulator"/>
</dbReference>
<gene>
    <name evidence="4" type="ORF">DOK78_003049</name>
</gene>
<reference evidence="4 5" key="1">
    <citation type="submission" date="2024-03" db="EMBL/GenBank/DDBJ databases">
        <title>The Genome Sequence of Enterococcus sp. DIV2402.</title>
        <authorList>
            <consortium name="The Broad Institute Genomics Platform"/>
            <consortium name="The Broad Institute Microbial Omics Core"/>
            <consortium name="The Broad Institute Genomic Center for Infectious Diseases"/>
            <person name="Earl A."/>
            <person name="Manson A."/>
            <person name="Gilmore M."/>
            <person name="Schwartman J."/>
            <person name="Shea T."/>
            <person name="Abouelleil A."/>
            <person name="Cao P."/>
            <person name="Chapman S."/>
            <person name="Cusick C."/>
            <person name="Young S."/>
            <person name="Neafsey D."/>
            <person name="Nusbaum C."/>
            <person name="Birren B."/>
        </authorList>
    </citation>
    <scope>NUCLEOTIDE SEQUENCE [LARGE SCALE GENOMIC DNA]</scope>
    <source>
        <strain evidence="4 5">DIV2402</strain>
    </source>
</reference>
<keyword evidence="5" id="KW-1185">Reference proteome</keyword>
<feature type="DNA-binding region" description="H-T-H motif" evidence="2">
    <location>
        <begin position="34"/>
        <end position="53"/>
    </location>
</feature>
<proteinExistence type="predicted"/>
<dbReference type="Pfam" id="PF14278">
    <property type="entry name" value="TetR_C_8"/>
    <property type="match status" value="1"/>
</dbReference>
<dbReference type="Gene3D" id="1.10.357.10">
    <property type="entry name" value="Tetracycline Repressor, domain 2"/>
    <property type="match status" value="1"/>
</dbReference>
<dbReference type="InterPro" id="IPR009057">
    <property type="entry name" value="Homeodomain-like_sf"/>
</dbReference>
<dbReference type="InterPro" id="IPR039532">
    <property type="entry name" value="TetR_C_Firmicutes"/>
</dbReference>
<dbReference type="EMBL" id="CP147251">
    <property type="protein sequence ID" value="WYJ78392.1"/>
    <property type="molecule type" value="Genomic_DNA"/>
</dbReference>
<sequence length="187" mass="21772">MEEAFLDVRVQRTIKKITQALIVLLKEKSLGEITVKEIITKAKISRGAFYLHYQDKNDLIQKLKNNYLHHFFPQIQTALDGQRIDFFLEALNFLKGEGELIALLLSTNGSLAVQNDIRNVLQQYGKKYLVKQLKGETLTPLEEHYFVIYYSNAAFSVMQEWINRGQQESPEEMMNILDAIVPKEFFR</sequence>
<dbReference type="SUPFAM" id="SSF46689">
    <property type="entry name" value="Homeodomain-like"/>
    <property type="match status" value="1"/>
</dbReference>
<name>A0ABZ2SRK5_9ENTE</name>
<dbReference type="Pfam" id="PF00440">
    <property type="entry name" value="TetR_N"/>
    <property type="match status" value="1"/>
</dbReference>
<evidence type="ECO:0000313" key="4">
    <source>
        <dbReference type="EMBL" id="WYJ78392.1"/>
    </source>
</evidence>
<dbReference type="PANTHER" id="PTHR43479">
    <property type="entry name" value="ACREF/ENVCD OPERON REPRESSOR-RELATED"/>
    <property type="match status" value="1"/>
</dbReference>
<organism evidence="4 5">
    <name type="scientific">Candidatus Enterococcus lowellii</name>
    <dbReference type="NCBI Taxonomy" id="2230877"/>
    <lineage>
        <taxon>Bacteria</taxon>
        <taxon>Bacillati</taxon>
        <taxon>Bacillota</taxon>
        <taxon>Bacilli</taxon>
        <taxon>Lactobacillales</taxon>
        <taxon>Enterococcaceae</taxon>
        <taxon>Enterococcus</taxon>
    </lineage>
</organism>
<evidence type="ECO:0000259" key="3">
    <source>
        <dbReference type="PROSITE" id="PS50977"/>
    </source>
</evidence>
<evidence type="ECO:0000256" key="2">
    <source>
        <dbReference type="PROSITE-ProRule" id="PRU00335"/>
    </source>
</evidence>
<dbReference type="PANTHER" id="PTHR43479:SF7">
    <property type="entry name" value="TETR-FAMILY TRANSCRIPTIONAL REGULATOR"/>
    <property type="match status" value="1"/>
</dbReference>
<evidence type="ECO:0000256" key="1">
    <source>
        <dbReference type="ARBA" id="ARBA00023125"/>
    </source>
</evidence>
<keyword evidence="1 2" id="KW-0238">DNA-binding</keyword>
<feature type="domain" description="HTH tetR-type" evidence="3">
    <location>
        <begin position="11"/>
        <end position="71"/>
    </location>
</feature>
<dbReference type="Proteomes" id="UP000664701">
    <property type="component" value="Chromosome"/>
</dbReference>
<dbReference type="InterPro" id="IPR001647">
    <property type="entry name" value="HTH_TetR"/>
</dbReference>